<dbReference type="InterPro" id="IPR013325">
    <property type="entry name" value="RNA_pol_sigma_r2"/>
</dbReference>
<dbReference type="Proteomes" id="UP000824145">
    <property type="component" value="Unassembled WGS sequence"/>
</dbReference>
<dbReference type="InterPro" id="IPR001387">
    <property type="entry name" value="Cro/C1-type_HTH"/>
</dbReference>
<dbReference type="GO" id="GO:0016987">
    <property type="term" value="F:sigma factor activity"/>
    <property type="evidence" value="ECO:0007669"/>
    <property type="project" value="UniProtKB-KW"/>
</dbReference>
<dbReference type="Pfam" id="PF04542">
    <property type="entry name" value="Sigma70_r2"/>
    <property type="match status" value="1"/>
</dbReference>
<dbReference type="Gene3D" id="1.20.140.160">
    <property type="match status" value="1"/>
</dbReference>
<dbReference type="PROSITE" id="PS50943">
    <property type="entry name" value="HTH_CROC1"/>
    <property type="match status" value="1"/>
</dbReference>
<organism evidence="9 10">
    <name type="scientific">Candidatus Caccalectryoclostridium excrementigallinarum</name>
    <dbReference type="NCBI Taxonomy" id="2840710"/>
    <lineage>
        <taxon>Bacteria</taxon>
        <taxon>Bacillati</taxon>
        <taxon>Bacillota</taxon>
        <taxon>Clostridia</taxon>
        <taxon>Christensenellales</taxon>
        <taxon>Christensenellaceae</taxon>
        <taxon>Christensenellaceae incertae sedis</taxon>
        <taxon>Candidatus Caccalectryoclostridium</taxon>
    </lineage>
</organism>
<evidence type="ECO:0000259" key="8">
    <source>
        <dbReference type="PROSITE" id="PS50943"/>
    </source>
</evidence>
<dbReference type="InterPro" id="IPR007630">
    <property type="entry name" value="RNA_pol_sigma70_r4"/>
</dbReference>
<dbReference type="NCBIfam" id="TIGR02937">
    <property type="entry name" value="sigma70-ECF"/>
    <property type="match status" value="1"/>
</dbReference>
<evidence type="ECO:0000313" key="9">
    <source>
        <dbReference type="EMBL" id="HIU62192.1"/>
    </source>
</evidence>
<keyword evidence="3 7" id="KW-0805">Transcription regulation</keyword>
<comment type="caution">
    <text evidence="9">The sequence shown here is derived from an EMBL/GenBank/DDBJ whole genome shotgun (WGS) entry which is preliminary data.</text>
</comment>
<gene>
    <name evidence="9" type="ORF">IAB07_00295</name>
</gene>
<dbReference type="PANTHER" id="PTHR30603">
    <property type="entry name" value="RNA POLYMERASE SIGMA FACTOR RPO"/>
    <property type="match status" value="1"/>
</dbReference>
<dbReference type="PROSITE" id="PS00716">
    <property type="entry name" value="SIGMA70_2"/>
    <property type="match status" value="1"/>
</dbReference>
<keyword evidence="2" id="KW-0749">Sporulation</keyword>
<proteinExistence type="inferred from homology"/>
<evidence type="ECO:0000256" key="3">
    <source>
        <dbReference type="ARBA" id="ARBA00023015"/>
    </source>
</evidence>
<protein>
    <recommendedName>
        <fullName evidence="7">RNA polymerase sigma factor</fullName>
    </recommendedName>
</protein>
<dbReference type="Gene3D" id="1.20.120.1810">
    <property type="match status" value="1"/>
</dbReference>
<dbReference type="InterPro" id="IPR013324">
    <property type="entry name" value="RNA_pol_sigma_r3/r4-like"/>
</dbReference>
<keyword evidence="4 7" id="KW-0731">Sigma factor</keyword>
<dbReference type="GO" id="GO:0006352">
    <property type="term" value="P:DNA-templated transcription initiation"/>
    <property type="evidence" value="ECO:0007669"/>
    <property type="project" value="InterPro"/>
</dbReference>
<dbReference type="PROSITE" id="PS00715">
    <property type="entry name" value="SIGMA70_1"/>
    <property type="match status" value="1"/>
</dbReference>
<dbReference type="EMBL" id="DVNJ01000001">
    <property type="protein sequence ID" value="HIU62192.1"/>
    <property type="molecule type" value="Genomic_DNA"/>
</dbReference>
<comment type="similarity">
    <text evidence="1 7">Belongs to the sigma-70 factor family.</text>
</comment>
<comment type="function">
    <text evidence="7">Sigma factors are initiation factors that promote the attachment of RNA polymerase to specific initiation sites and are then released.</text>
</comment>
<evidence type="ECO:0000256" key="4">
    <source>
        <dbReference type="ARBA" id="ARBA00023082"/>
    </source>
</evidence>
<keyword evidence="6 7" id="KW-0804">Transcription</keyword>
<evidence type="ECO:0000256" key="5">
    <source>
        <dbReference type="ARBA" id="ARBA00023125"/>
    </source>
</evidence>
<evidence type="ECO:0000313" key="10">
    <source>
        <dbReference type="Proteomes" id="UP000824145"/>
    </source>
</evidence>
<sequence>MQKVNLCNYDTGTLPRLSAEECEKLLERVAGGDTSAREQLVMANVRLVLSVIGRFRGKASSDDLFQVGVVGLMKAIDGFDRSFNVRFSTYAVPMIIGEIRRFIKEETSIKVSRSMRDIAYKTLKAREEMSVGRSEPSLMEVAAEIDVPYKDVVTALDAVSEPISLQEYVYGDGDDNVSLIDQLGDKRCCEDKWIDDISIKSALSELPERERKIILLRYYKGRTQTEISRIMGISQAQVSRLEKGALAYIREFVEP</sequence>
<evidence type="ECO:0000256" key="1">
    <source>
        <dbReference type="ARBA" id="ARBA00007788"/>
    </source>
</evidence>
<dbReference type="InterPro" id="IPR050239">
    <property type="entry name" value="Sigma-70_RNA_pol_init_factors"/>
</dbReference>
<dbReference type="PANTHER" id="PTHR30603:SF17">
    <property type="entry name" value="RNA POLYMERASE SIGMA-G FACTOR"/>
    <property type="match status" value="1"/>
</dbReference>
<evidence type="ECO:0000256" key="2">
    <source>
        <dbReference type="ARBA" id="ARBA00022969"/>
    </source>
</evidence>
<dbReference type="CDD" id="cd06171">
    <property type="entry name" value="Sigma70_r4"/>
    <property type="match status" value="1"/>
</dbReference>
<evidence type="ECO:0000256" key="7">
    <source>
        <dbReference type="RuleBase" id="RU362124"/>
    </source>
</evidence>
<dbReference type="Pfam" id="PF04545">
    <property type="entry name" value="Sigma70_r4"/>
    <property type="match status" value="1"/>
</dbReference>
<dbReference type="SUPFAM" id="SSF88946">
    <property type="entry name" value="Sigma2 domain of RNA polymerase sigma factors"/>
    <property type="match status" value="1"/>
</dbReference>
<feature type="domain" description="HTH cro/C1-type" evidence="8">
    <location>
        <begin position="213"/>
        <end position="244"/>
    </location>
</feature>
<dbReference type="PRINTS" id="PR00046">
    <property type="entry name" value="SIGMA70FCT"/>
</dbReference>
<dbReference type="AlphaFoldDB" id="A0A9D1MKZ1"/>
<evidence type="ECO:0000256" key="6">
    <source>
        <dbReference type="ARBA" id="ARBA00023163"/>
    </source>
</evidence>
<dbReference type="InterPro" id="IPR014284">
    <property type="entry name" value="RNA_pol_sigma-70_dom"/>
</dbReference>
<reference evidence="9" key="1">
    <citation type="submission" date="2020-10" db="EMBL/GenBank/DDBJ databases">
        <authorList>
            <person name="Gilroy R."/>
        </authorList>
    </citation>
    <scope>NUCLEOTIDE SEQUENCE</scope>
    <source>
        <strain evidence="9">9366</strain>
    </source>
</reference>
<keyword evidence="5 7" id="KW-0238">DNA-binding</keyword>
<name>A0A9D1MKZ1_9FIRM</name>
<dbReference type="InterPro" id="IPR000943">
    <property type="entry name" value="RNA_pol_sigma70"/>
</dbReference>
<dbReference type="GO" id="GO:0030435">
    <property type="term" value="P:sporulation resulting in formation of a cellular spore"/>
    <property type="evidence" value="ECO:0007669"/>
    <property type="project" value="UniProtKB-KW"/>
</dbReference>
<reference evidence="9" key="2">
    <citation type="journal article" date="2021" name="PeerJ">
        <title>Extensive microbial diversity within the chicken gut microbiome revealed by metagenomics and culture.</title>
        <authorList>
            <person name="Gilroy R."/>
            <person name="Ravi A."/>
            <person name="Getino M."/>
            <person name="Pursley I."/>
            <person name="Horton D.L."/>
            <person name="Alikhan N.F."/>
            <person name="Baker D."/>
            <person name="Gharbi K."/>
            <person name="Hall N."/>
            <person name="Watson M."/>
            <person name="Adriaenssens E.M."/>
            <person name="Foster-Nyarko E."/>
            <person name="Jarju S."/>
            <person name="Secka A."/>
            <person name="Antonio M."/>
            <person name="Oren A."/>
            <person name="Chaudhuri R.R."/>
            <person name="La Ragione R."/>
            <person name="Hildebrand F."/>
            <person name="Pallen M.J."/>
        </authorList>
    </citation>
    <scope>NUCLEOTIDE SEQUENCE</scope>
    <source>
        <strain evidence="9">9366</strain>
    </source>
</reference>
<dbReference type="InterPro" id="IPR007627">
    <property type="entry name" value="RNA_pol_sigma70_r2"/>
</dbReference>
<dbReference type="SUPFAM" id="SSF88659">
    <property type="entry name" value="Sigma3 and sigma4 domains of RNA polymerase sigma factors"/>
    <property type="match status" value="2"/>
</dbReference>
<dbReference type="GO" id="GO:0003677">
    <property type="term" value="F:DNA binding"/>
    <property type="evidence" value="ECO:0007669"/>
    <property type="project" value="UniProtKB-KW"/>
</dbReference>
<accession>A0A9D1MKZ1</accession>